<proteinExistence type="predicted"/>
<keyword evidence="1" id="KW-0732">Signal</keyword>
<feature type="chain" id="PRO_5042257734" evidence="1">
    <location>
        <begin position="22"/>
        <end position="202"/>
    </location>
</feature>
<keyword evidence="3" id="KW-1185">Reference proteome</keyword>
<evidence type="ECO:0000313" key="2">
    <source>
        <dbReference type="EMBL" id="KAI1702443.1"/>
    </source>
</evidence>
<feature type="signal peptide" evidence="1">
    <location>
        <begin position="1"/>
        <end position="21"/>
    </location>
</feature>
<comment type="caution">
    <text evidence="2">The sequence shown here is derived from an EMBL/GenBank/DDBJ whole genome shotgun (WGS) entry which is preliminary data.</text>
</comment>
<sequence length="202" mass="22278">MKFVTYSVILVIHSLSQYTVTAPAHEEKQNVFQVQGIIGCLTGENGTKSEIPASVEFYAKSTEAGKADKLIDTLKIDNINSILNPQLVQHLGEIKAGARIMFAKYDDGEQNNANSETKQPPPGSFAIRGFWPDACPACEKGAYLKLAHNCPSDDNKDPNLVYMESTKHPIIRIEIPTKFIAVRKTTDVTAVPKIFDIGKISW</sequence>
<dbReference type="EMBL" id="JAKKPZ010000098">
    <property type="protein sequence ID" value="KAI1702443.1"/>
    <property type="molecule type" value="Genomic_DNA"/>
</dbReference>
<organism evidence="2 3">
    <name type="scientific">Ditylenchus destructor</name>
    <dbReference type="NCBI Taxonomy" id="166010"/>
    <lineage>
        <taxon>Eukaryota</taxon>
        <taxon>Metazoa</taxon>
        <taxon>Ecdysozoa</taxon>
        <taxon>Nematoda</taxon>
        <taxon>Chromadorea</taxon>
        <taxon>Rhabditida</taxon>
        <taxon>Tylenchina</taxon>
        <taxon>Tylenchomorpha</taxon>
        <taxon>Sphaerularioidea</taxon>
        <taxon>Anguinidae</taxon>
        <taxon>Anguininae</taxon>
        <taxon>Ditylenchus</taxon>
    </lineage>
</organism>
<name>A0AAD4QXN6_9BILA</name>
<evidence type="ECO:0000313" key="3">
    <source>
        <dbReference type="Proteomes" id="UP001201812"/>
    </source>
</evidence>
<dbReference type="AlphaFoldDB" id="A0AAD4QXN6"/>
<protein>
    <submittedName>
        <fullName evidence="2">Uncharacterized protein</fullName>
    </submittedName>
</protein>
<reference evidence="2" key="1">
    <citation type="submission" date="2022-01" db="EMBL/GenBank/DDBJ databases">
        <title>Genome Sequence Resource for Two Populations of Ditylenchus destructor, the Migratory Endoparasitic Phytonematode.</title>
        <authorList>
            <person name="Zhang H."/>
            <person name="Lin R."/>
            <person name="Xie B."/>
        </authorList>
    </citation>
    <scope>NUCLEOTIDE SEQUENCE</scope>
    <source>
        <strain evidence="2">BazhouSP</strain>
    </source>
</reference>
<accession>A0AAD4QXN6</accession>
<dbReference type="Proteomes" id="UP001201812">
    <property type="component" value="Unassembled WGS sequence"/>
</dbReference>
<evidence type="ECO:0000256" key="1">
    <source>
        <dbReference type="SAM" id="SignalP"/>
    </source>
</evidence>
<gene>
    <name evidence="2" type="ORF">DdX_15454</name>
</gene>